<dbReference type="AlphaFoldDB" id="A0A538TYI3"/>
<reference evidence="1 2" key="1">
    <citation type="journal article" date="2019" name="Nat. Microbiol.">
        <title>Mediterranean grassland soil C-N compound turnover is dependent on rainfall and depth, and is mediated by genomically divergent microorganisms.</title>
        <authorList>
            <person name="Diamond S."/>
            <person name="Andeer P.F."/>
            <person name="Li Z."/>
            <person name="Crits-Christoph A."/>
            <person name="Burstein D."/>
            <person name="Anantharaman K."/>
            <person name="Lane K.R."/>
            <person name="Thomas B.C."/>
            <person name="Pan C."/>
            <person name="Northen T.R."/>
            <person name="Banfield J.F."/>
        </authorList>
    </citation>
    <scope>NUCLEOTIDE SEQUENCE [LARGE SCALE GENOMIC DNA]</scope>
    <source>
        <strain evidence="1">WS_8</strain>
    </source>
</reference>
<comment type="caution">
    <text evidence="1">The sequence shown here is derived from an EMBL/GenBank/DDBJ whole genome shotgun (WGS) entry which is preliminary data.</text>
</comment>
<gene>
    <name evidence="1" type="ORF">E6K78_00520</name>
</gene>
<evidence type="ECO:0000313" key="1">
    <source>
        <dbReference type="EMBL" id="TMQ68641.1"/>
    </source>
</evidence>
<protein>
    <submittedName>
        <fullName evidence="1">Uncharacterized protein</fullName>
    </submittedName>
</protein>
<organism evidence="1 2">
    <name type="scientific">Eiseniibacteriota bacterium</name>
    <dbReference type="NCBI Taxonomy" id="2212470"/>
    <lineage>
        <taxon>Bacteria</taxon>
        <taxon>Candidatus Eiseniibacteriota</taxon>
    </lineage>
</organism>
<accession>A0A538TYI3</accession>
<dbReference type="Proteomes" id="UP000316609">
    <property type="component" value="Unassembled WGS sequence"/>
</dbReference>
<evidence type="ECO:0000313" key="2">
    <source>
        <dbReference type="Proteomes" id="UP000316609"/>
    </source>
</evidence>
<dbReference type="PROSITE" id="PS51257">
    <property type="entry name" value="PROKAR_LIPOPROTEIN"/>
    <property type="match status" value="1"/>
</dbReference>
<dbReference type="EMBL" id="VBOY01000006">
    <property type="protein sequence ID" value="TMQ68641.1"/>
    <property type="molecule type" value="Genomic_DNA"/>
</dbReference>
<name>A0A538TYI3_UNCEI</name>
<sequence>MKSWTFLQVGLALLVAPFGSGCTALRELPRDQYAAKPERRHLVVDAAGERHAFGRATFGADSMVGYPHRRRGAAADTASVRLALDDVSRIVAREVDWYRTSLLGGVALGAVLAPPPCTRCP</sequence>
<proteinExistence type="predicted"/>